<organism evidence="2 3">
    <name type="scientific">Microbacterium gilvum</name>
    <dbReference type="NCBI Taxonomy" id="1336204"/>
    <lineage>
        <taxon>Bacteria</taxon>
        <taxon>Bacillati</taxon>
        <taxon>Actinomycetota</taxon>
        <taxon>Actinomycetes</taxon>
        <taxon>Micrococcales</taxon>
        <taxon>Microbacteriaceae</taxon>
        <taxon>Microbacterium</taxon>
    </lineage>
</organism>
<dbReference type="RefSeq" id="WP_345440318.1">
    <property type="nucleotide sequence ID" value="NZ_BAABKO010000005.1"/>
</dbReference>
<dbReference type="SUPFAM" id="SSF49265">
    <property type="entry name" value="Fibronectin type III"/>
    <property type="match status" value="1"/>
</dbReference>
<comment type="caution">
    <text evidence="2">The sequence shown here is derived from an EMBL/GenBank/DDBJ whole genome shotgun (WGS) entry which is preliminary data.</text>
</comment>
<accession>A0ABP9AIH9</accession>
<protein>
    <recommendedName>
        <fullName evidence="4">Fibronectin type-III domain-containing protein</fullName>
    </recommendedName>
</protein>
<dbReference type="InterPro" id="IPR008929">
    <property type="entry name" value="Chondroitin_lyas"/>
</dbReference>
<reference evidence="3" key="1">
    <citation type="journal article" date="2019" name="Int. J. Syst. Evol. Microbiol.">
        <title>The Global Catalogue of Microorganisms (GCM) 10K type strain sequencing project: providing services to taxonomists for standard genome sequencing and annotation.</title>
        <authorList>
            <consortium name="The Broad Institute Genomics Platform"/>
            <consortium name="The Broad Institute Genome Sequencing Center for Infectious Disease"/>
            <person name="Wu L."/>
            <person name="Ma J."/>
        </authorList>
    </citation>
    <scope>NUCLEOTIDE SEQUENCE [LARGE SCALE GENOMIC DNA]</scope>
    <source>
        <strain evidence="3">JCM 18537</strain>
    </source>
</reference>
<evidence type="ECO:0008006" key="4">
    <source>
        <dbReference type="Google" id="ProtNLM"/>
    </source>
</evidence>
<dbReference type="InterPro" id="IPR036116">
    <property type="entry name" value="FN3_sf"/>
</dbReference>
<evidence type="ECO:0000313" key="2">
    <source>
        <dbReference type="EMBL" id="GAA4781277.1"/>
    </source>
</evidence>
<gene>
    <name evidence="2" type="ORF">GCM10023351_27950</name>
</gene>
<dbReference type="SUPFAM" id="SSF48230">
    <property type="entry name" value="Chondroitin AC/alginate lyase"/>
    <property type="match status" value="1"/>
</dbReference>
<dbReference type="Gene3D" id="1.50.10.100">
    <property type="entry name" value="Chondroitin AC/alginate lyase"/>
    <property type="match status" value="1"/>
</dbReference>
<dbReference type="Proteomes" id="UP001501645">
    <property type="component" value="Unassembled WGS sequence"/>
</dbReference>
<dbReference type="Gene3D" id="2.60.120.260">
    <property type="entry name" value="Galactose-binding domain-like"/>
    <property type="match status" value="1"/>
</dbReference>
<sequence length="964" mass="98630">MRPARRALRALAVLAAVAAILTFAAPAPALAAAPAVVNGDFGDADGDGAPDGWSRWNPAGTAAVSVAADGPDGRTAATIASTSGATARLALTQRVAVDAAAARRIVVRALVRGTGLDAGYSMIRVQVRDAAGAVIVPVASGPYLRGTFDWRIVETAVTLPDAAASISVEPMLDRTAGSLSVTGVEIVEDVASGSLAAVVGDRGDVELTWSFPDVDAAEYRVRRGTTGSPAWLRTTTAPTVADETAEPGATYTYVVDAVDDEGVVLASTPAATATVPAAVADLVESPTVVARSTGDGTARASWAVPSATGSLALRVDGATTSLAGATGSVELAASAGDAVELIADGVVVADALVGGAVHPRALLGADDIARVQSSLDAGEPTVVGAWTALVNRLADPATAGYSANGSAGLYEARDAAFAYAVTSDAAYAQQAYDGLVDGEAFIIARDTNMGLELGRAALLLAPAYDWASPGWTDAQRAHAQAMMLRVSELLSTYHHDNLDTAGDKASNWVGVTRSTELAMLLVLAGDQTAASDDALDRRILFLADQVAQHLEDGYTGTGWMQEGWDYLHYTELYLFPSIYTAQSVGLTALDAAFADIDFTGLALHVVSSRAAGDVAQFGVSGPNGQVDGALPLLFPLASDASELGQLVEIHDAVHGTASAAQRFDGVHSIWTALFAPTAGERSAALAASAAAVDLPALLDPESGFAAFRDDVADADDAIVATSNRNSQHKGWAAAETFSLSWISDDTTWAMQGGKAYADPSAWSKPLVDGQLEPYENQYRTVDGQGATLDSRAFAGQGGGYLELDGAANFGVDVAHRSEVVDLEPRGPSTAIVAIADDFSDDTSHTWSWQLRPESGVVIALDEDAAEAEPLFTFTSADAAGEPVVLSGFVLDREGLDAEVDGGVLRLSRTGPAASFRIVLATAGEALSASIVGEGIAIGGAYVPVDDLGSVAGSGLPTPSAAHGR</sequence>
<dbReference type="PROSITE" id="PS51318">
    <property type="entry name" value="TAT"/>
    <property type="match status" value="1"/>
</dbReference>
<feature type="chain" id="PRO_5047005672" description="Fibronectin type-III domain-containing protein" evidence="1">
    <location>
        <begin position="32"/>
        <end position="964"/>
    </location>
</feature>
<proteinExistence type="predicted"/>
<evidence type="ECO:0000313" key="3">
    <source>
        <dbReference type="Proteomes" id="UP001501645"/>
    </source>
</evidence>
<evidence type="ECO:0000256" key="1">
    <source>
        <dbReference type="SAM" id="SignalP"/>
    </source>
</evidence>
<dbReference type="InterPro" id="IPR013783">
    <property type="entry name" value="Ig-like_fold"/>
</dbReference>
<feature type="signal peptide" evidence="1">
    <location>
        <begin position="1"/>
        <end position="31"/>
    </location>
</feature>
<name>A0ABP9AIH9_9MICO</name>
<keyword evidence="1" id="KW-0732">Signal</keyword>
<dbReference type="Gene3D" id="2.60.40.10">
    <property type="entry name" value="Immunoglobulins"/>
    <property type="match status" value="1"/>
</dbReference>
<dbReference type="EMBL" id="BAABKO010000005">
    <property type="protein sequence ID" value="GAA4781277.1"/>
    <property type="molecule type" value="Genomic_DNA"/>
</dbReference>
<dbReference type="InterPro" id="IPR006311">
    <property type="entry name" value="TAT_signal"/>
</dbReference>
<keyword evidence="3" id="KW-1185">Reference proteome</keyword>